<keyword evidence="1" id="KW-0472">Membrane</keyword>
<reference evidence="2 3" key="1">
    <citation type="journal article" date="2016" name="Sci. Rep.">
        <title>The Dendrobium catenatum Lindl. genome sequence provides insights into polysaccharide synthase, floral development and adaptive evolution.</title>
        <authorList>
            <person name="Zhang G.Q."/>
            <person name="Xu Q."/>
            <person name="Bian C."/>
            <person name="Tsai W.C."/>
            <person name="Yeh C.M."/>
            <person name="Liu K.W."/>
            <person name="Yoshida K."/>
            <person name="Zhang L.S."/>
            <person name="Chang S.B."/>
            <person name="Chen F."/>
            <person name="Shi Y."/>
            <person name="Su Y.Y."/>
            <person name="Zhang Y.Q."/>
            <person name="Chen L.J."/>
            <person name="Yin Y."/>
            <person name="Lin M."/>
            <person name="Huang H."/>
            <person name="Deng H."/>
            <person name="Wang Z.W."/>
            <person name="Zhu S.L."/>
            <person name="Zhao X."/>
            <person name="Deng C."/>
            <person name="Niu S.C."/>
            <person name="Huang J."/>
            <person name="Wang M."/>
            <person name="Liu G.H."/>
            <person name="Yang H.J."/>
            <person name="Xiao X.J."/>
            <person name="Hsiao Y.Y."/>
            <person name="Wu W.L."/>
            <person name="Chen Y.Y."/>
            <person name="Mitsuda N."/>
            <person name="Ohme-Takagi M."/>
            <person name="Luo Y.B."/>
            <person name="Van de Peer Y."/>
            <person name="Liu Z.J."/>
        </authorList>
    </citation>
    <scope>NUCLEOTIDE SEQUENCE [LARGE SCALE GENOMIC DNA]</scope>
    <source>
        <tissue evidence="2">The whole plant</tissue>
    </source>
</reference>
<dbReference type="PANTHER" id="PTHR34781">
    <property type="entry name" value="TRANSMEMBRANE PROTEIN"/>
    <property type="match status" value="1"/>
</dbReference>
<reference evidence="2 3" key="2">
    <citation type="journal article" date="2017" name="Nature">
        <title>The Apostasia genome and the evolution of orchids.</title>
        <authorList>
            <person name="Zhang G.Q."/>
            <person name="Liu K.W."/>
            <person name="Li Z."/>
            <person name="Lohaus R."/>
            <person name="Hsiao Y.Y."/>
            <person name="Niu S.C."/>
            <person name="Wang J.Y."/>
            <person name="Lin Y.C."/>
            <person name="Xu Q."/>
            <person name="Chen L.J."/>
            <person name="Yoshida K."/>
            <person name="Fujiwara S."/>
            <person name="Wang Z.W."/>
            <person name="Zhang Y.Q."/>
            <person name="Mitsuda N."/>
            <person name="Wang M."/>
            <person name="Liu G.H."/>
            <person name="Pecoraro L."/>
            <person name="Huang H.X."/>
            <person name="Xiao X.J."/>
            <person name="Lin M."/>
            <person name="Wu X.Y."/>
            <person name="Wu W.L."/>
            <person name="Chen Y.Y."/>
            <person name="Chang S.B."/>
            <person name="Sakamoto S."/>
            <person name="Ohme-Takagi M."/>
            <person name="Yagi M."/>
            <person name="Zeng S.J."/>
            <person name="Shen C.Y."/>
            <person name="Yeh C.M."/>
            <person name="Luo Y.B."/>
            <person name="Tsai W.C."/>
            <person name="Van de Peer Y."/>
            <person name="Liu Z.J."/>
        </authorList>
    </citation>
    <scope>NUCLEOTIDE SEQUENCE [LARGE SCALE GENOMIC DNA]</scope>
    <source>
        <tissue evidence="2">The whole plant</tissue>
    </source>
</reference>
<gene>
    <name evidence="2" type="ORF">MA16_Dca000489</name>
</gene>
<keyword evidence="1" id="KW-1133">Transmembrane helix</keyword>
<evidence type="ECO:0000256" key="1">
    <source>
        <dbReference type="SAM" id="Phobius"/>
    </source>
</evidence>
<dbReference type="EMBL" id="KZ502442">
    <property type="protein sequence ID" value="PKU79145.1"/>
    <property type="molecule type" value="Genomic_DNA"/>
</dbReference>
<keyword evidence="1" id="KW-0812">Transmembrane</keyword>
<dbReference type="PANTHER" id="PTHR34781:SF2">
    <property type="entry name" value="TRANSMEMBRANE PROTEIN"/>
    <property type="match status" value="1"/>
</dbReference>
<sequence>MKPEEQQSRSSRLLDELCAFLFTTLRFPRTEIPCAGHTALAARERLPPLSPGGLTALMLGISLSLMLSGSITFMIGFMMMPWVLGMVMLLYFIGLFSIISMLWKVVLRLSSSPSPSRSFLKGISGAFL</sequence>
<accession>A0A2I0WU05</accession>
<organism evidence="2 3">
    <name type="scientific">Dendrobium catenatum</name>
    <dbReference type="NCBI Taxonomy" id="906689"/>
    <lineage>
        <taxon>Eukaryota</taxon>
        <taxon>Viridiplantae</taxon>
        <taxon>Streptophyta</taxon>
        <taxon>Embryophyta</taxon>
        <taxon>Tracheophyta</taxon>
        <taxon>Spermatophyta</taxon>
        <taxon>Magnoliopsida</taxon>
        <taxon>Liliopsida</taxon>
        <taxon>Asparagales</taxon>
        <taxon>Orchidaceae</taxon>
        <taxon>Epidendroideae</taxon>
        <taxon>Malaxideae</taxon>
        <taxon>Dendrobiinae</taxon>
        <taxon>Dendrobium</taxon>
    </lineage>
</organism>
<dbReference type="Proteomes" id="UP000233837">
    <property type="component" value="Unassembled WGS sequence"/>
</dbReference>
<protein>
    <submittedName>
        <fullName evidence="2">Uncharacterized protein</fullName>
    </submittedName>
</protein>
<keyword evidence="3" id="KW-1185">Reference proteome</keyword>
<feature type="transmembrane region" description="Helical" evidence="1">
    <location>
        <begin position="53"/>
        <end position="76"/>
    </location>
</feature>
<dbReference type="AlphaFoldDB" id="A0A2I0WU05"/>
<proteinExistence type="predicted"/>
<name>A0A2I0WU05_9ASPA</name>
<evidence type="ECO:0000313" key="2">
    <source>
        <dbReference type="EMBL" id="PKU79145.1"/>
    </source>
</evidence>
<evidence type="ECO:0000313" key="3">
    <source>
        <dbReference type="Proteomes" id="UP000233837"/>
    </source>
</evidence>
<feature type="transmembrane region" description="Helical" evidence="1">
    <location>
        <begin position="82"/>
        <end position="107"/>
    </location>
</feature>